<dbReference type="EMBL" id="JAFEMO010000010">
    <property type="protein sequence ID" value="KAH7561369.1"/>
    <property type="molecule type" value="Genomic_DNA"/>
</dbReference>
<gene>
    <name evidence="1" type="ORF">JRO89_XS10G0217200</name>
</gene>
<protein>
    <submittedName>
        <fullName evidence="1">Uncharacterized protein</fullName>
    </submittedName>
</protein>
<evidence type="ECO:0000313" key="2">
    <source>
        <dbReference type="Proteomes" id="UP000827721"/>
    </source>
</evidence>
<proteinExistence type="predicted"/>
<comment type="caution">
    <text evidence="1">The sequence shown here is derived from an EMBL/GenBank/DDBJ whole genome shotgun (WGS) entry which is preliminary data.</text>
</comment>
<keyword evidence="2" id="KW-1185">Reference proteome</keyword>
<dbReference type="InterPro" id="IPR027443">
    <property type="entry name" value="IPNS-like_sf"/>
</dbReference>
<organism evidence="1 2">
    <name type="scientific">Xanthoceras sorbifolium</name>
    <dbReference type="NCBI Taxonomy" id="99658"/>
    <lineage>
        <taxon>Eukaryota</taxon>
        <taxon>Viridiplantae</taxon>
        <taxon>Streptophyta</taxon>
        <taxon>Embryophyta</taxon>
        <taxon>Tracheophyta</taxon>
        <taxon>Spermatophyta</taxon>
        <taxon>Magnoliopsida</taxon>
        <taxon>eudicotyledons</taxon>
        <taxon>Gunneridae</taxon>
        <taxon>Pentapetalae</taxon>
        <taxon>rosids</taxon>
        <taxon>malvids</taxon>
        <taxon>Sapindales</taxon>
        <taxon>Sapindaceae</taxon>
        <taxon>Xanthoceroideae</taxon>
        <taxon>Xanthoceras</taxon>
    </lineage>
</organism>
<dbReference type="PANTHER" id="PTHR47990">
    <property type="entry name" value="2-OXOGLUTARATE (2OG) AND FE(II)-DEPENDENT OXYGENASE SUPERFAMILY PROTEIN-RELATED"/>
    <property type="match status" value="1"/>
</dbReference>
<accession>A0ABQ8HJW5</accession>
<evidence type="ECO:0000313" key="1">
    <source>
        <dbReference type="EMBL" id="KAH7561369.1"/>
    </source>
</evidence>
<sequence>MDVVFKLPLDKKLSISQKPGSLAGYSGAHSHRFPSNLPWKELFSFLYSHDKSLEEAEVVNYFKSIISKTMRVYQKFYEEMKKVSEMIFELLAISLGLEDHLHYKKYFEDGKSLMRVNSYPPCKNAELSVLDPMPLSSILVTPLWHYLMENTKARAVVNTEKERRLLVFFVSTKEDKVVRPPQDLV</sequence>
<dbReference type="Gene3D" id="2.60.120.330">
    <property type="entry name" value="B-lactam Antibiotic, Isopenicillin N Synthase, Chain"/>
    <property type="match status" value="1"/>
</dbReference>
<dbReference type="SUPFAM" id="SSF51197">
    <property type="entry name" value="Clavaminate synthase-like"/>
    <property type="match status" value="1"/>
</dbReference>
<name>A0ABQ8HJW5_9ROSI</name>
<reference evidence="1 2" key="1">
    <citation type="submission" date="2021-02" db="EMBL/GenBank/DDBJ databases">
        <title>Plant Genome Project.</title>
        <authorList>
            <person name="Zhang R.-G."/>
        </authorList>
    </citation>
    <scope>NUCLEOTIDE SEQUENCE [LARGE SCALE GENOMIC DNA]</scope>
    <source>
        <tissue evidence="1">Leaves</tissue>
    </source>
</reference>
<dbReference type="InterPro" id="IPR050231">
    <property type="entry name" value="Iron_ascorbate_oxido_reductase"/>
</dbReference>
<dbReference type="Proteomes" id="UP000827721">
    <property type="component" value="Unassembled WGS sequence"/>
</dbReference>